<gene>
    <name evidence="5" type="ORF">GQF63_11175</name>
</gene>
<feature type="domain" description="TonB-dependent receptor plug" evidence="4">
    <location>
        <begin position="140"/>
        <end position="232"/>
    </location>
</feature>
<evidence type="ECO:0000313" key="6">
    <source>
        <dbReference type="Proteomes" id="UP000435036"/>
    </source>
</evidence>
<name>A0A6N8KZV6_9SPHI</name>
<dbReference type="PANTHER" id="PTHR40980:SF4">
    <property type="entry name" value="TONB-DEPENDENT RECEPTOR-LIKE BETA-BARREL DOMAIN-CONTAINING PROTEIN"/>
    <property type="match status" value="1"/>
</dbReference>
<dbReference type="InterPro" id="IPR008969">
    <property type="entry name" value="CarboxyPept-like_regulatory"/>
</dbReference>
<reference evidence="5 6" key="1">
    <citation type="submission" date="2019-12" db="EMBL/GenBank/DDBJ databases">
        <authorList>
            <person name="Dong K."/>
        </authorList>
    </citation>
    <scope>NUCLEOTIDE SEQUENCE [LARGE SCALE GENOMIC DNA]</scope>
    <source>
        <strain evidence="5 6">JCM 31225</strain>
    </source>
</reference>
<organism evidence="5 6">
    <name type="scientific">Sphingobacterium humi</name>
    <dbReference type="NCBI Taxonomy" id="1796905"/>
    <lineage>
        <taxon>Bacteria</taxon>
        <taxon>Pseudomonadati</taxon>
        <taxon>Bacteroidota</taxon>
        <taxon>Sphingobacteriia</taxon>
        <taxon>Sphingobacteriales</taxon>
        <taxon>Sphingobacteriaceae</taxon>
        <taxon>Sphingobacterium</taxon>
    </lineage>
</organism>
<keyword evidence="2" id="KW-0472">Membrane</keyword>
<comment type="caution">
    <text evidence="5">The sequence shown here is derived from an EMBL/GenBank/DDBJ whole genome shotgun (WGS) entry which is preliminary data.</text>
</comment>
<keyword evidence="5" id="KW-0675">Receptor</keyword>
<dbReference type="RefSeq" id="WP_160369313.1">
    <property type="nucleotide sequence ID" value="NZ_WSQA01000007.1"/>
</dbReference>
<dbReference type="InterPro" id="IPR037066">
    <property type="entry name" value="Plug_dom_sf"/>
</dbReference>
<evidence type="ECO:0000256" key="3">
    <source>
        <dbReference type="ARBA" id="ARBA00023237"/>
    </source>
</evidence>
<evidence type="ECO:0000259" key="4">
    <source>
        <dbReference type="Pfam" id="PF07715"/>
    </source>
</evidence>
<accession>A0A6N8KZV6</accession>
<dbReference type="InterPro" id="IPR012910">
    <property type="entry name" value="Plug_dom"/>
</dbReference>
<dbReference type="EMBL" id="WSQA01000007">
    <property type="protein sequence ID" value="MVZ62587.1"/>
    <property type="molecule type" value="Genomic_DNA"/>
</dbReference>
<comment type="subcellular location">
    <subcellularLocation>
        <location evidence="1">Cell outer membrane</location>
    </subcellularLocation>
</comment>
<dbReference type="Pfam" id="PF07715">
    <property type="entry name" value="Plug"/>
    <property type="match status" value="1"/>
</dbReference>
<dbReference type="SUPFAM" id="SSF49464">
    <property type="entry name" value="Carboxypeptidase regulatory domain-like"/>
    <property type="match status" value="1"/>
</dbReference>
<sequence>MKPILHIDYFIRICILLLPLLLTAFGKQAQAQIHITGVIRDEADKKPLQGVSIHEKGTRNMAITNAKGQFSIQVNTLDHKLQFSSLGYRTMELNPQIGGMQVYMKAISHRIEAVQVQTTKRVDTEAALLEERRKAGIIQDGISAELMKRTASITVTQALQRVTGVTVTDEKYVAVRGMGDRSVIGQLNGSRLASANPDQSSIPFDLVPASLLDNVTVYKSYTPDKPADAASGIINLKTKSVPDTIVLEFIVQTGLNSNIGIGGQYNSFWNSEMGVLGTRINQKNLSQDFLNLGKQYPDGLFEIQSIFANAHLSEQVNQEAQRINALMQGFDPVLTTKYKPASPNQIYTLNFGNKYPLFKGKHTLGLILGGNYYRRKTDIYRQQLTQWSIYQGVVTGNPDVYSWRNIPNFITPNNLNMGKYQTYLENTGNETLNYGVLGGLAYRFSPFHEIAGQFLGSWGGENNASNLEGGYEYTGLPGKVNSHIYSLKQTFRTLYTYNFQGEHKFPKWFEGVQLSYAGSNSTATHNDPDYRYASLAEFIPGDPDWSWYWHNRVTNEYDLLPKYSKEKRYSSHLYALTSGYVNGYGPFGVIQAEPNGRRWRFLKEENYNYKADIIVPFSLQGTRQEIKFGGDYLFRNRGFTENHLFLPGSNYGDVKSVPLYMVQGDLDRLVSNEIIGLRSSKAGLGEGEIAESGYLYNMFKSPNNYTGYYEVQAFYGMADLKLGNKWRATGGLRFESTDMGSIVDTAGVFLDPTLAKPNEDGKIIPLVFIEPNSLYRTGFLPFYSANVIYSLKEGYMNLRGGFNSTLARPELREITNVFEYDPFQMGLVVGNPDLQNQQTQNLDFRWEWFTGKGEVLALSLFGKRIHNQLIKVFSLKTEGLAAIYPEFPAIRFENELNKGHVWGMELEAVQNLGDFWSPLQDVFLGSNLMLAQSNIVKSELRYQANKTLDRHTPRNSPLFEQAPYSINAWLNFNRQEWGADYTLTFNMVGERLVQINLLGEPDLYSQPVPMLDFVWSQNITKKLVIKGFAKNILNPGIKTVYANPGTGGLWYNKEYIHRKYKRGSEIMIGLTYNLF</sequence>
<protein>
    <submittedName>
        <fullName evidence="5">TonB-dependent receptor plug domain-containing protein</fullName>
    </submittedName>
</protein>
<dbReference type="Gene3D" id="2.170.130.10">
    <property type="entry name" value="TonB-dependent receptor, plug domain"/>
    <property type="match status" value="1"/>
</dbReference>
<keyword evidence="3" id="KW-0998">Cell outer membrane</keyword>
<dbReference type="PANTHER" id="PTHR40980">
    <property type="entry name" value="PLUG DOMAIN-CONTAINING PROTEIN"/>
    <property type="match status" value="1"/>
</dbReference>
<dbReference type="SUPFAM" id="SSF56935">
    <property type="entry name" value="Porins"/>
    <property type="match status" value="1"/>
</dbReference>
<evidence type="ECO:0000313" key="5">
    <source>
        <dbReference type="EMBL" id="MVZ62587.1"/>
    </source>
</evidence>
<dbReference type="Pfam" id="PF13715">
    <property type="entry name" value="CarbopepD_reg_2"/>
    <property type="match status" value="1"/>
</dbReference>
<evidence type="ECO:0000256" key="2">
    <source>
        <dbReference type="ARBA" id="ARBA00023136"/>
    </source>
</evidence>
<dbReference type="Proteomes" id="UP000435036">
    <property type="component" value="Unassembled WGS sequence"/>
</dbReference>
<dbReference type="Gene3D" id="2.60.40.1120">
    <property type="entry name" value="Carboxypeptidase-like, regulatory domain"/>
    <property type="match status" value="1"/>
</dbReference>
<keyword evidence="6" id="KW-1185">Reference proteome</keyword>
<dbReference type="InterPro" id="IPR036942">
    <property type="entry name" value="Beta-barrel_TonB_sf"/>
</dbReference>
<dbReference type="OrthoDB" id="9768470at2"/>
<dbReference type="AlphaFoldDB" id="A0A6N8KZV6"/>
<proteinExistence type="predicted"/>
<evidence type="ECO:0000256" key="1">
    <source>
        <dbReference type="ARBA" id="ARBA00004442"/>
    </source>
</evidence>
<dbReference type="GO" id="GO:0009279">
    <property type="term" value="C:cell outer membrane"/>
    <property type="evidence" value="ECO:0007669"/>
    <property type="project" value="UniProtKB-SubCell"/>
</dbReference>
<dbReference type="Gene3D" id="2.40.170.20">
    <property type="entry name" value="TonB-dependent receptor, beta-barrel domain"/>
    <property type="match status" value="1"/>
</dbReference>